<dbReference type="SUPFAM" id="SSF53041">
    <property type="entry name" value="Resolvase-like"/>
    <property type="match status" value="1"/>
</dbReference>
<dbReference type="InterPro" id="IPR050639">
    <property type="entry name" value="SSR_resolvase"/>
</dbReference>
<dbReference type="SUPFAM" id="SSF46955">
    <property type="entry name" value="Putative DNA-binding domain"/>
    <property type="match status" value="1"/>
</dbReference>
<dbReference type="Gene3D" id="1.10.1660.10">
    <property type="match status" value="1"/>
</dbReference>
<keyword evidence="2" id="KW-0233">DNA recombination</keyword>
<dbReference type="InterPro" id="IPR000551">
    <property type="entry name" value="MerR-type_HTH_dom"/>
</dbReference>
<dbReference type="NCBIfam" id="NF033518">
    <property type="entry name" value="transpos_IS607"/>
    <property type="match status" value="1"/>
</dbReference>
<dbReference type="OrthoDB" id="2322764at2"/>
<dbReference type="Proteomes" id="UP000005583">
    <property type="component" value="Unassembled WGS sequence"/>
</dbReference>
<reference evidence="4 5" key="1">
    <citation type="submission" date="2009-01" db="EMBL/GenBank/DDBJ databases">
        <authorList>
            <person name="Qin X."/>
            <person name="Bachman B."/>
            <person name="Battles P."/>
            <person name="Bell A."/>
            <person name="Bess C."/>
            <person name="Bickham C."/>
            <person name="Chaboub L."/>
            <person name="Chen D."/>
            <person name="Coyle M."/>
            <person name="Deiros D.R."/>
            <person name="Dinh H."/>
            <person name="Forbes L."/>
            <person name="Fowler G."/>
            <person name="Francisco L."/>
            <person name="Fu Q."/>
            <person name="Gubbala S."/>
            <person name="Hale W."/>
            <person name="Han Y."/>
            <person name="Hemphill L."/>
            <person name="Highlander S.K."/>
            <person name="Hirani K."/>
            <person name="Hogues M."/>
            <person name="Jackson L."/>
            <person name="Jakkamsetti A."/>
            <person name="Javaid M."/>
            <person name="Jiang H."/>
            <person name="Korchina V."/>
            <person name="Kovar C."/>
            <person name="Lara F."/>
            <person name="Lee S."/>
            <person name="Mata R."/>
            <person name="Mathew T."/>
            <person name="Moen C."/>
            <person name="Morales K."/>
            <person name="Munidasa M."/>
            <person name="Nazareth L."/>
            <person name="Ngo R."/>
            <person name="Nguyen L."/>
            <person name="Okwuonu G."/>
            <person name="Ongeri F."/>
            <person name="Patil S."/>
            <person name="Petrosino J."/>
            <person name="Pham C."/>
            <person name="Pham P."/>
            <person name="Pu L.-L."/>
            <person name="Puazo M."/>
            <person name="Raj R."/>
            <person name="Reid J."/>
            <person name="Rouhana J."/>
            <person name="Saada N."/>
            <person name="Shang Y."/>
            <person name="Simmons D."/>
            <person name="Thornton R."/>
            <person name="Warren J."/>
            <person name="Weissenberger G."/>
            <person name="Zhang J."/>
            <person name="Zhang L."/>
            <person name="Zhou C."/>
            <person name="Zhu D."/>
            <person name="Muzny D."/>
            <person name="Worley K."/>
            <person name="Gibbs R."/>
        </authorList>
    </citation>
    <scope>NUCLEOTIDE SEQUENCE [LARGE SCALE GENOMIC DNA]</scope>
    <source>
        <strain evidence="4 5">DSM 16047</strain>
    </source>
</reference>
<keyword evidence="5" id="KW-1185">Reference proteome</keyword>
<dbReference type="PATRIC" id="fig|525365.8.peg.78"/>
<dbReference type="FunFam" id="3.40.50.1390:FF:000002">
    <property type="entry name" value="ORF1 in transposon ISC1904"/>
    <property type="match status" value="1"/>
</dbReference>
<dbReference type="InterPro" id="IPR041718">
    <property type="entry name" value="IS607_transposase-like"/>
</dbReference>
<dbReference type="PANTHER" id="PTHR30461">
    <property type="entry name" value="DNA-INVERTASE FROM LAMBDOID PROPHAGE"/>
    <property type="match status" value="1"/>
</dbReference>
<protein>
    <submittedName>
        <fullName evidence="4">Resolvase, N-terminal domain protein</fullName>
    </submittedName>
</protein>
<proteinExistence type="predicted"/>
<dbReference type="Pfam" id="PF00239">
    <property type="entry name" value="Resolvase"/>
    <property type="match status" value="1"/>
</dbReference>
<sequence>MKAGEVMKLLQISRSTLKRYREKGILKAEPKETGQYDFDDDSVWLLKNKNMPRQTVLYGRVSTYKQKTDLADQMKELKEYAQAKGYQVSNSYSDIASGISFENRKSFFKMLDLILAGKVKRVVITHRDRLSRVGFELFEYLFKNYHTEIEIISDEMNPKTDEQELFEEIISLLHCFSMREYSHRRAERKLIEATLNRKGGTKIEKQ</sequence>
<dbReference type="RefSeq" id="WP_007126502.1">
    <property type="nucleotide sequence ID" value="NZ_AZFO01000001.1"/>
</dbReference>
<dbReference type="eggNOG" id="COG2452">
    <property type="taxonomic scope" value="Bacteria"/>
</dbReference>
<evidence type="ECO:0000259" key="3">
    <source>
        <dbReference type="PROSITE" id="PS51736"/>
    </source>
</evidence>
<dbReference type="AlphaFoldDB" id="C2EKZ4"/>
<name>C2EKZ4_9LACO</name>
<dbReference type="GO" id="GO:0003677">
    <property type="term" value="F:DNA binding"/>
    <property type="evidence" value="ECO:0007669"/>
    <property type="project" value="UniProtKB-KW"/>
</dbReference>
<dbReference type="STRING" id="525365.HMPREF0548_0312"/>
<keyword evidence="1" id="KW-0238">DNA-binding</keyword>
<dbReference type="PANTHER" id="PTHR30461:SF2">
    <property type="entry name" value="SERINE RECOMBINASE PINE-RELATED"/>
    <property type="match status" value="1"/>
</dbReference>
<dbReference type="CDD" id="cd03769">
    <property type="entry name" value="SR_IS607_transposase_like"/>
    <property type="match status" value="1"/>
</dbReference>
<dbReference type="GO" id="GO:0000150">
    <property type="term" value="F:DNA strand exchange activity"/>
    <property type="evidence" value="ECO:0007669"/>
    <property type="project" value="InterPro"/>
</dbReference>
<dbReference type="Pfam" id="PF13411">
    <property type="entry name" value="MerR_1"/>
    <property type="match status" value="1"/>
</dbReference>
<evidence type="ECO:0000256" key="1">
    <source>
        <dbReference type="ARBA" id="ARBA00023125"/>
    </source>
</evidence>
<dbReference type="GO" id="GO:0006355">
    <property type="term" value="P:regulation of DNA-templated transcription"/>
    <property type="evidence" value="ECO:0007669"/>
    <property type="project" value="InterPro"/>
</dbReference>
<organism evidence="4 5">
    <name type="scientific">Lactobacillus ultunensis DSM 16047</name>
    <dbReference type="NCBI Taxonomy" id="525365"/>
    <lineage>
        <taxon>Bacteria</taxon>
        <taxon>Bacillati</taxon>
        <taxon>Bacillota</taxon>
        <taxon>Bacilli</taxon>
        <taxon>Lactobacillales</taxon>
        <taxon>Lactobacillaceae</taxon>
        <taxon>Lactobacillus</taxon>
    </lineage>
</organism>
<dbReference type="InterPro" id="IPR036162">
    <property type="entry name" value="Resolvase-like_N_sf"/>
</dbReference>
<evidence type="ECO:0000313" key="5">
    <source>
        <dbReference type="Proteomes" id="UP000005583"/>
    </source>
</evidence>
<evidence type="ECO:0000313" key="4">
    <source>
        <dbReference type="EMBL" id="EEJ72851.1"/>
    </source>
</evidence>
<dbReference type="Gene3D" id="3.40.50.1390">
    <property type="entry name" value="Resolvase, N-terminal catalytic domain"/>
    <property type="match status" value="1"/>
</dbReference>
<dbReference type="InterPro" id="IPR006119">
    <property type="entry name" value="Resolv_N"/>
</dbReference>
<dbReference type="EMBL" id="ACGU01000014">
    <property type="protein sequence ID" value="EEJ72851.1"/>
    <property type="molecule type" value="Genomic_DNA"/>
</dbReference>
<accession>C2EKZ4</accession>
<dbReference type="PROSITE" id="PS51736">
    <property type="entry name" value="RECOMBINASES_3"/>
    <property type="match status" value="1"/>
</dbReference>
<comment type="caution">
    <text evidence="4">The sequence shown here is derived from an EMBL/GenBank/DDBJ whole genome shotgun (WGS) entry which is preliminary data.</text>
</comment>
<feature type="domain" description="Resolvase/invertase-type recombinase catalytic" evidence="3">
    <location>
        <begin position="54"/>
        <end position="199"/>
    </location>
</feature>
<dbReference type="Gene3D" id="1.10.287.2170">
    <property type="match status" value="1"/>
</dbReference>
<dbReference type="SMART" id="SM00857">
    <property type="entry name" value="Resolvase"/>
    <property type="match status" value="1"/>
</dbReference>
<gene>
    <name evidence="4" type="ORF">HMPREF0548_0312</name>
</gene>
<dbReference type="InterPro" id="IPR009061">
    <property type="entry name" value="DNA-bd_dom_put_sf"/>
</dbReference>
<dbReference type="HOGENOM" id="CLU_082093_0_0_9"/>
<evidence type="ECO:0000256" key="2">
    <source>
        <dbReference type="ARBA" id="ARBA00023172"/>
    </source>
</evidence>
<dbReference type="InterPro" id="IPR048046">
    <property type="entry name" value="Transpos_IS607"/>
</dbReference>